<evidence type="ECO:0000313" key="1">
    <source>
        <dbReference type="EMBL" id="ALY10834.1"/>
    </source>
</evidence>
<organism evidence="1 2">
    <name type="scientific">Arthrobacter phage Wilde</name>
    <dbReference type="NCBI Taxonomy" id="1772323"/>
    <lineage>
        <taxon>Viruses</taxon>
        <taxon>Duplodnaviria</taxon>
        <taxon>Heunggongvirae</taxon>
        <taxon>Uroviricota</taxon>
        <taxon>Caudoviricetes</taxon>
        <taxon>Tankvirus</taxon>
        <taxon>Tankvirus tank</taxon>
    </lineage>
</organism>
<sequence>MGIIACRIQEDELPPQSRESLLANAFLKQLIKQSQESGLDTPYVRPDNIRDVLIDGHVDMLAAATAALVDFENWERAQQ</sequence>
<evidence type="ECO:0000313" key="2">
    <source>
        <dbReference type="Proteomes" id="UP000225045"/>
    </source>
</evidence>
<accession>A0A0U4K2V5</accession>
<reference evidence="1 2" key="1">
    <citation type="submission" date="2015-11" db="EMBL/GenBank/DDBJ databases">
        <authorList>
            <person name="Menninger J.E."/>
            <person name="Lamey M.E."/>
            <person name="Lindemann J.M."/>
            <person name="Martynyuk T."/>
            <person name="Mele F.E."/>
            <person name="Nabua C.T."/>
            <person name="Napoli C.K."/>
            <person name="Santiago L.M."/>
            <person name="Sweetman A.T."/>
            <person name="Weinstein J.L."/>
            <person name="Barrett N.A."/>
            <person name="Buerkert T.R."/>
            <person name="Cautela J.A."/>
            <person name="Egan M.S."/>
            <person name="Erb J.E."/>
            <person name="Garrigan K.E."/>
            <person name="Hagan D.J."/>
            <person name="Hartwell M.C."/>
            <person name="Hyduchak K.M."/>
            <person name="Jacob A.E."/>
            <person name="DeNigris D.M."/>
            <person name="London S.C."/>
            <person name="King-Smith C."/>
            <person name="Lee-Soety J.Y."/>
            <person name="Bradley K.W."/>
            <person name="Asai D.J."/>
            <person name="Bowman C.A."/>
            <person name="Russell D.A."/>
            <person name="Pope W.H."/>
            <person name="Jacobs-Sera D."/>
            <person name="Hendrix R.W."/>
            <person name="Hatfull G.F."/>
        </authorList>
    </citation>
    <scope>NUCLEOTIDE SEQUENCE [LARGE SCALE GENOMIC DNA]</scope>
</reference>
<protein>
    <submittedName>
        <fullName evidence="1">Uncharacterized protein</fullName>
    </submittedName>
</protein>
<gene>
    <name evidence="1" type="primary">50</name>
    <name evidence="1" type="ORF">WILDE_50</name>
</gene>
<proteinExistence type="predicted"/>
<name>A0A0U4K2V5_9CAUD</name>
<dbReference type="EMBL" id="KU160673">
    <property type="protein sequence ID" value="ALY10834.1"/>
    <property type="molecule type" value="Genomic_DNA"/>
</dbReference>
<dbReference type="Proteomes" id="UP000225045">
    <property type="component" value="Segment"/>
</dbReference>